<evidence type="ECO:0000256" key="4">
    <source>
        <dbReference type="ARBA" id="ARBA00022833"/>
    </source>
</evidence>
<gene>
    <name evidence="5" type="ORF">DI536_05295</name>
</gene>
<reference evidence="5 6" key="1">
    <citation type="submission" date="2017-08" db="EMBL/GenBank/DDBJ databases">
        <title>Infants hospitalized years apart are colonized by the same room-sourced microbial strains.</title>
        <authorList>
            <person name="Brooks B."/>
            <person name="Olm M.R."/>
            <person name="Firek B.A."/>
            <person name="Baker R."/>
            <person name="Thomas B.C."/>
            <person name="Morowitz M.J."/>
            <person name="Banfield J.F."/>
        </authorList>
    </citation>
    <scope>NUCLEOTIDE SEQUENCE [LARGE SCALE GENOMIC DNA]</scope>
    <source>
        <strain evidence="5">S2_003_000_R2_14</strain>
    </source>
</reference>
<dbReference type="GO" id="GO:0043720">
    <property type="term" value="F:3-keto-5-aminohexanoate cleavage activity"/>
    <property type="evidence" value="ECO:0007669"/>
    <property type="project" value="InterPro"/>
</dbReference>
<accession>A0A2W5TPL2</accession>
<dbReference type="PANTHER" id="PTHR37418:SF2">
    <property type="entry name" value="3-KETO-5-AMINOHEXANOATE CLEAVAGE ENZYME"/>
    <property type="match status" value="1"/>
</dbReference>
<evidence type="ECO:0000313" key="6">
    <source>
        <dbReference type="Proteomes" id="UP000249061"/>
    </source>
</evidence>
<dbReference type="Gene3D" id="3.20.20.70">
    <property type="entry name" value="Aldolase class I"/>
    <property type="match status" value="1"/>
</dbReference>
<evidence type="ECO:0000256" key="2">
    <source>
        <dbReference type="ARBA" id="ARBA00022679"/>
    </source>
</evidence>
<sequence>MASQKAVITCAMNGVLTDPATHRVPVRPEEMAKEARRARDAGASVVHVHFRAQEEGAGRMPSWDPKVAKDICDAIRAEVPDLMINMSTGIVGDDISGPVSCLEAVKPEMAALNAGSLNYLKLRSNNDWAWPPMLFDNPVHKIEAFEKVMKAHDIVPECECFDTGILRSVAMFAKRGMVPNPPHVSLVMGVESGMPNKASWLPLLLEEMLPGTHWQVIGIGRQEVWKLHQRCAELGGDLRTGLEDTFYLPDGTKATSNGELIEAMAKLAVSAGRSVASPEEARGLLRIRPK</sequence>
<evidence type="ECO:0000256" key="1">
    <source>
        <dbReference type="ARBA" id="ARBA00001947"/>
    </source>
</evidence>
<dbReference type="Pfam" id="PF05853">
    <property type="entry name" value="BKACE"/>
    <property type="match status" value="1"/>
</dbReference>
<proteinExistence type="predicted"/>
<dbReference type="SUPFAM" id="SSF51395">
    <property type="entry name" value="FMN-linked oxidoreductases"/>
    <property type="match status" value="1"/>
</dbReference>
<dbReference type="Proteomes" id="UP000249061">
    <property type="component" value="Unassembled WGS sequence"/>
</dbReference>
<dbReference type="InterPro" id="IPR008567">
    <property type="entry name" value="BKACE"/>
</dbReference>
<evidence type="ECO:0000313" key="5">
    <source>
        <dbReference type="EMBL" id="PZR16582.1"/>
    </source>
</evidence>
<evidence type="ECO:0000256" key="3">
    <source>
        <dbReference type="ARBA" id="ARBA00022723"/>
    </source>
</evidence>
<comment type="cofactor">
    <cofactor evidence="1">
        <name>Zn(2+)</name>
        <dbReference type="ChEBI" id="CHEBI:29105"/>
    </cofactor>
</comment>
<keyword evidence="4" id="KW-0862">Zinc</keyword>
<keyword evidence="2" id="KW-0808">Transferase</keyword>
<organism evidence="5 6">
    <name type="scientific">Archangium gephyra</name>
    <dbReference type="NCBI Taxonomy" id="48"/>
    <lineage>
        <taxon>Bacteria</taxon>
        <taxon>Pseudomonadati</taxon>
        <taxon>Myxococcota</taxon>
        <taxon>Myxococcia</taxon>
        <taxon>Myxococcales</taxon>
        <taxon>Cystobacterineae</taxon>
        <taxon>Archangiaceae</taxon>
        <taxon>Archangium</taxon>
    </lineage>
</organism>
<dbReference type="AlphaFoldDB" id="A0A2W5TPL2"/>
<dbReference type="InterPro" id="IPR013785">
    <property type="entry name" value="Aldolase_TIM"/>
</dbReference>
<name>A0A2W5TPL2_9BACT</name>
<dbReference type="GO" id="GO:0046872">
    <property type="term" value="F:metal ion binding"/>
    <property type="evidence" value="ECO:0007669"/>
    <property type="project" value="UniProtKB-KW"/>
</dbReference>
<comment type="caution">
    <text evidence="5">The sequence shown here is derived from an EMBL/GenBank/DDBJ whole genome shotgun (WGS) entry which is preliminary data.</text>
</comment>
<dbReference type="PANTHER" id="PTHR37418">
    <property type="entry name" value="3-KETO-5-AMINOHEXANOATE CLEAVAGE ENZYME-RELATED"/>
    <property type="match status" value="1"/>
</dbReference>
<keyword evidence="3" id="KW-0479">Metal-binding</keyword>
<dbReference type="EMBL" id="QFQP01000003">
    <property type="protein sequence ID" value="PZR16582.1"/>
    <property type="molecule type" value="Genomic_DNA"/>
</dbReference>
<protein>
    <submittedName>
        <fullName evidence="5">3-keto-5-aminohexanoate cleavage protein</fullName>
    </submittedName>
</protein>